<comment type="pathway">
    <text evidence="13">Cofactor biosynthesis; thiamine diphosphate biosynthesis; 4-amino-2-methyl-5-diphosphomethylpyrimidine from 5-amino-1-(5-phospho-D-ribosyl)imidazole: step 2/3.</text>
</comment>
<feature type="domain" description="Pyridoxamine kinase/Phosphomethylpyrimidine kinase" evidence="16">
    <location>
        <begin position="43"/>
        <end position="287"/>
    </location>
</feature>
<dbReference type="InterPro" id="IPR013749">
    <property type="entry name" value="PM/HMP-P_kinase-1"/>
</dbReference>
<evidence type="ECO:0000256" key="14">
    <source>
        <dbReference type="ARBA" id="ARBA00042102"/>
    </source>
</evidence>
<comment type="catalytic activity">
    <reaction evidence="2">
        <text>4-amino-2-methyl-5-(phosphooxymethyl)pyrimidine + ATP = 4-amino-2-methyl-5-(diphosphooxymethyl)pyrimidine + ADP</text>
        <dbReference type="Rhea" id="RHEA:19893"/>
        <dbReference type="ChEBI" id="CHEBI:30616"/>
        <dbReference type="ChEBI" id="CHEBI:57841"/>
        <dbReference type="ChEBI" id="CHEBI:58354"/>
        <dbReference type="ChEBI" id="CHEBI:456216"/>
        <dbReference type="EC" id="2.7.4.7"/>
    </reaction>
</comment>
<evidence type="ECO:0000313" key="17">
    <source>
        <dbReference type="EMBL" id="ACJ34668.1"/>
    </source>
</evidence>
<dbReference type="CDD" id="cd01169">
    <property type="entry name" value="HMPP_kinase"/>
    <property type="match status" value="1"/>
</dbReference>
<dbReference type="EMBL" id="CP000922">
    <property type="protein sequence ID" value="ACJ34668.1"/>
    <property type="molecule type" value="Genomic_DNA"/>
</dbReference>
<sequence>MSSFPMGVYSFMGQMIFRKRRDYIINIWGERMVYKALTIAGSDSGGGAGIQADLKTFHQLHVFGMSAITAVTAQNTLGVQGVYPLPIEAIEKQIDSIAIDLPPNAVKTGMLFSEEIIELVARKIKQYGWVRVVVDPVMIAKGGAPLLKQEAVKALQRHMLPLARVLTPNIPEAEVLTNMRIETFEQRKEAAKKLHDMGVQYVVMKGGHGEGEELVDLLYDGEQFYEWKSRRVHTKHTHGTGCTFAAAITAELAKGKTVYEAVNIAKQFIQAAIEQTLQIGGGHGPTNHWAFHE</sequence>
<comment type="catalytic activity">
    <reaction evidence="1">
        <text>4-amino-5-hydroxymethyl-2-methylpyrimidine + ATP = 4-amino-2-methyl-5-(phosphooxymethyl)pyrimidine + ADP + H(+)</text>
        <dbReference type="Rhea" id="RHEA:23096"/>
        <dbReference type="ChEBI" id="CHEBI:15378"/>
        <dbReference type="ChEBI" id="CHEBI:16892"/>
        <dbReference type="ChEBI" id="CHEBI:30616"/>
        <dbReference type="ChEBI" id="CHEBI:58354"/>
        <dbReference type="ChEBI" id="CHEBI:456216"/>
        <dbReference type="EC" id="2.7.1.49"/>
    </reaction>
</comment>
<dbReference type="GO" id="GO:0008972">
    <property type="term" value="F:phosphomethylpyrimidine kinase activity"/>
    <property type="evidence" value="ECO:0007669"/>
    <property type="project" value="UniProtKB-EC"/>
</dbReference>
<proteinExistence type="inferred from homology"/>
<dbReference type="Pfam" id="PF08543">
    <property type="entry name" value="Phos_pyr_kin"/>
    <property type="match status" value="1"/>
</dbReference>
<keyword evidence="10 17" id="KW-0418">Kinase</keyword>
<evidence type="ECO:0000256" key="6">
    <source>
        <dbReference type="ARBA" id="ARBA00012963"/>
    </source>
</evidence>
<dbReference type="GO" id="GO:0005524">
    <property type="term" value="F:ATP binding"/>
    <property type="evidence" value="ECO:0007669"/>
    <property type="project" value="UniProtKB-KW"/>
</dbReference>
<evidence type="ECO:0000256" key="11">
    <source>
        <dbReference type="ARBA" id="ARBA00022840"/>
    </source>
</evidence>
<evidence type="ECO:0000256" key="10">
    <source>
        <dbReference type="ARBA" id="ARBA00022777"/>
    </source>
</evidence>
<keyword evidence="8" id="KW-0808">Transferase</keyword>
<evidence type="ECO:0000256" key="1">
    <source>
        <dbReference type="ARBA" id="ARBA00000151"/>
    </source>
</evidence>
<dbReference type="STRING" id="491915.Aflv_2311"/>
<gene>
    <name evidence="17" type="ordered locus">Aflv_2311</name>
</gene>
<dbReference type="EC" id="2.7.4.7" evidence="6"/>
<keyword evidence="9" id="KW-0547">Nucleotide-binding</keyword>
<comment type="similarity">
    <text evidence="4">Belongs to the ThiD family.</text>
</comment>
<dbReference type="SUPFAM" id="SSF53613">
    <property type="entry name" value="Ribokinase-like"/>
    <property type="match status" value="1"/>
</dbReference>
<protein>
    <recommendedName>
        <fullName evidence="7">Hydroxymethylpyrimidine/phosphomethylpyrimidine kinase</fullName>
        <ecNumber evidence="5">2.7.1.49</ecNumber>
        <ecNumber evidence="6">2.7.4.7</ecNumber>
    </recommendedName>
    <alternativeName>
        <fullName evidence="14">Hydroxymethylpyrimidine kinase</fullName>
    </alternativeName>
    <alternativeName>
        <fullName evidence="15">Hydroxymethylpyrimidine phosphate kinase</fullName>
    </alternativeName>
</protein>
<dbReference type="AlphaFoldDB" id="B7GEW3"/>
<dbReference type="Gene3D" id="3.40.1190.20">
    <property type="match status" value="1"/>
</dbReference>
<dbReference type="HOGENOM" id="CLU_020520_0_0_9"/>
<dbReference type="NCBIfam" id="TIGR00097">
    <property type="entry name" value="HMP-P_kinase"/>
    <property type="match status" value="1"/>
</dbReference>
<accession>B7GEW3</accession>
<evidence type="ECO:0000256" key="5">
    <source>
        <dbReference type="ARBA" id="ARBA00012135"/>
    </source>
</evidence>
<keyword evidence="12" id="KW-0784">Thiamine biosynthesis</keyword>
<name>B7GEW3_ANOFW</name>
<dbReference type="eggNOG" id="COG0351">
    <property type="taxonomic scope" value="Bacteria"/>
</dbReference>
<dbReference type="FunFam" id="3.40.1190.20:FF:000003">
    <property type="entry name" value="Phosphomethylpyrimidine kinase ThiD"/>
    <property type="match status" value="1"/>
</dbReference>
<evidence type="ECO:0000256" key="12">
    <source>
        <dbReference type="ARBA" id="ARBA00022977"/>
    </source>
</evidence>
<evidence type="ECO:0000256" key="9">
    <source>
        <dbReference type="ARBA" id="ARBA00022741"/>
    </source>
</evidence>
<dbReference type="KEGG" id="afl:Aflv_2311"/>
<dbReference type="PANTHER" id="PTHR20858:SF17">
    <property type="entry name" value="HYDROXYMETHYLPYRIMIDINE_PHOSPHOMETHYLPYRIMIDINE KINASE THI20-RELATED"/>
    <property type="match status" value="1"/>
</dbReference>
<dbReference type="Proteomes" id="UP000000742">
    <property type="component" value="Chromosome"/>
</dbReference>
<evidence type="ECO:0000256" key="2">
    <source>
        <dbReference type="ARBA" id="ARBA00000565"/>
    </source>
</evidence>
<dbReference type="InterPro" id="IPR029056">
    <property type="entry name" value="Ribokinase-like"/>
</dbReference>
<dbReference type="EC" id="2.7.1.49" evidence="5"/>
<reference evidence="17 18" key="1">
    <citation type="journal article" date="2008" name="Genome Biol.">
        <title>Encapsulated in silica: genome, proteome and physiology of the thermophilic bacterium Anoxybacillus flavithermus WK1.</title>
        <authorList>
            <person name="Saw J.H."/>
            <person name="Mountain B.W."/>
            <person name="Feng L."/>
            <person name="Omelchenko M.V."/>
            <person name="Hou S."/>
            <person name="Saito J.A."/>
            <person name="Stott M.B."/>
            <person name="Li D."/>
            <person name="Zhao G."/>
            <person name="Wu J."/>
            <person name="Galperin M.Y."/>
            <person name="Koonin E.V."/>
            <person name="Makarova K.S."/>
            <person name="Wolf Y.I."/>
            <person name="Rigden D.J."/>
            <person name="Dunfield P.F."/>
            <person name="Wang L."/>
            <person name="Alam M."/>
        </authorList>
    </citation>
    <scope>NUCLEOTIDE SEQUENCE [LARGE SCALE GENOMIC DNA]</scope>
    <source>
        <strain evidence="18">DSM 21510 / WK1</strain>
    </source>
</reference>
<dbReference type="GO" id="GO:0009228">
    <property type="term" value="P:thiamine biosynthetic process"/>
    <property type="evidence" value="ECO:0007669"/>
    <property type="project" value="UniProtKB-KW"/>
</dbReference>
<evidence type="ECO:0000256" key="15">
    <source>
        <dbReference type="ARBA" id="ARBA00043176"/>
    </source>
</evidence>
<evidence type="ECO:0000256" key="4">
    <source>
        <dbReference type="ARBA" id="ARBA00009879"/>
    </source>
</evidence>
<organism evidence="17 18">
    <name type="scientific">Anoxybacillus flavithermus (strain DSM 21510 / WK1)</name>
    <dbReference type="NCBI Taxonomy" id="491915"/>
    <lineage>
        <taxon>Bacteria</taxon>
        <taxon>Bacillati</taxon>
        <taxon>Bacillota</taxon>
        <taxon>Bacilli</taxon>
        <taxon>Bacillales</taxon>
        <taxon>Anoxybacillaceae</taxon>
        <taxon>Anoxybacillus</taxon>
    </lineage>
</organism>
<keyword evidence="11" id="KW-0067">ATP-binding</keyword>
<evidence type="ECO:0000256" key="13">
    <source>
        <dbReference type="ARBA" id="ARBA00037917"/>
    </source>
</evidence>
<dbReference type="GO" id="GO:0005829">
    <property type="term" value="C:cytosol"/>
    <property type="evidence" value="ECO:0007669"/>
    <property type="project" value="TreeGrafter"/>
</dbReference>
<comment type="pathway">
    <text evidence="3">Cofactor biosynthesis; thiamine diphosphate biosynthesis; 4-amino-2-methyl-5-diphosphomethylpyrimidine from 5-amino-1-(5-phospho-D-ribosyl)imidazole: step 3/3.</text>
</comment>
<evidence type="ECO:0000256" key="8">
    <source>
        <dbReference type="ARBA" id="ARBA00022679"/>
    </source>
</evidence>
<evidence type="ECO:0000313" key="18">
    <source>
        <dbReference type="Proteomes" id="UP000000742"/>
    </source>
</evidence>
<dbReference type="InterPro" id="IPR004399">
    <property type="entry name" value="HMP/HMP-P_kinase_dom"/>
</dbReference>
<evidence type="ECO:0000256" key="7">
    <source>
        <dbReference type="ARBA" id="ARBA00019161"/>
    </source>
</evidence>
<dbReference type="PANTHER" id="PTHR20858">
    <property type="entry name" value="PHOSPHOMETHYLPYRIMIDINE KINASE"/>
    <property type="match status" value="1"/>
</dbReference>
<evidence type="ECO:0000256" key="3">
    <source>
        <dbReference type="ARBA" id="ARBA00004769"/>
    </source>
</evidence>
<dbReference type="GO" id="GO:0008902">
    <property type="term" value="F:hydroxymethylpyrimidine kinase activity"/>
    <property type="evidence" value="ECO:0007669"/>
    <property type="project" value="UniProtKB-EC"/>
</dbReference>
<evidence type="ECO:0000259" key="16">
    <source>
        <dbReference type="Pfam" id="PF08543"/>
    </source>
</evidence>